<dbReference type="PANTHER" id="PTHR34975">
    <property type="entry name" value="SPORE GERMINATION PROTEIN A2"/>
    <property type="match status" value="1"/>
</dbReference>
<dbReference type="NCBIfam" id="TIGR00912">
    <property type="entry name" value="2A0309"/>
    <property type="match status" value="1"/>
</dbReference>
<feature type="transmembrane region" description="Helical" evidence="8">
    <location>
        <begin position="80"/>
        <end position="107"/>
    </location>
</feature>
<keyword evidence="6 8" id="KW-1133">Transmembrane helix</keyword>
<keyword evidence="3" id="KW-0813">Transport</keyword>
<dbReference type="GO" id="GO:0016020">
    <property type="term" value="C:membrane"/>
    <property type="evidence" value="ECO:0007669"/>
    <property type="project" value="UniProtKB-SubCell"/>
</dbReference>
<name>A0A0N0UWJ8_9BACI</name>
<feature type="transmembrane region" description="Helical" evidence="8">
    <location>
        <begin position="39"/>
        <end position="60"/>
    </location>
</feature>
<feature type="transmembrane region" description="Helical" evidence="8">
    <location>
        <begin position="307"/>
        <end position="327"/>
    </location>
</feature>
<keyword evidence="5 8" id="KW-0812">Transmembrane</keyword>
<proteinExistence type="inferred from homology"/>
<dbReference type="PATRIC" id="fig|33935.3.peg.4960"/>
<organism evidence="9 10">
    <name type="scientific">Lysinibacillus macroides</name>
    <dbReference type="NCBI Taxonomy" id="33935"/>
    <lineage>
        <taxon>Bacteria</taxon>
        <taxon>Bacillati</taxon>
        <taxon>Bacillota</taxon>
        <taxon>Bacilli</taxon>
        <taxon>Bacillales</taxon>
        <taxon>Bacillaceae</taxon>
        <taxon>Lysinibacillus</taxon>
    </lineage>
</organism>
<evidence type="ECO:0000256" key="1">
    <source>
        <dbReference type="ARBA" id="ARBA00004141"/>
    </source>
</evidence>
<dbReference type="OrthoDB" id="2078716at2"/>
<dbReference type="EMBL" id="LGCI01000009">
    <property type="protein sequence ID" value="KOY81635.1"/>
    <property type="molecule type" value="Genomic_DNA"/>
</dbReference>
<keyword evidence="10" id="KW-1185">Reference proteome</keyword>
<dbReference type="AlphaFoldDB" id="A0A0N0UWJ8"/>
<evidence type="ECO:0000256" key="6">
    <source>
        <dbReference type="ARBA" id="ARBA00022989"/>
    </source>
</evidence>
<dbReference type="Proteomes" id="UP000037977">
    <property type="component" value="Unassembled WGS sequence"/>
</dbReference>
<keyword evidence="7 8" id="KW-0472">Membrane</keyword>
<keyword evidence="4" id="KW-0309">Germination</keyword>
<comment type="caution">
    <text evidence="9">The sequence shown here is derived from an EMBL/GenBank/DDBJ whole genome shotgun (WGS) entry which is preliminary data.</text>
</comment>
<evidence type="ECO:0000256" key="8">
    <source>
        <dbReference type="SAM" id="Phobius"/>
    </source>
</evidence>
<feature type="transmembrane region" description="Helical" evidence="8">
    <location>
        <begin position="186"/>
        <end position="206"/>
    </location>
</feature>
<protein>
    <submittedName>
        <fullName evidence="9">Variant surface antigen E</fullName>
    </submittedName>
</protein>
<dbReference type="InterPro" id="IPR004761">
    <property type="entry name" value="Spore_GerAB"/>
</dbReference>
<dbReference type="GO" id="GO:0009847">
    <property type="term" value="P:spore germination"/>
    <property type="evidence" value="ECO:0007669"/>
    <property type="project" value="InterPro"/>
</dbReference>
<evidence type="ECO:0000256" key="7">
    <source>
        <dbReference type="ARBA" id="ARBA00023136"/>
    </source>
</evidence>
<dbReference type="Gene3D" id="1.20.1740.10">
    <property type="entry name" value="Amino acid/polyamine transporter I"/>
    <property type="match status" value="1"/>
</dbReference>
<dbReference type="Pfam" id="PF03845">
    <property type="entry name" value="Spore_permease"/>
    <property type="match status" value="1"/>
</dbReference>
<accession>A0A0N0UWJ8</accession>
<evidence type="ECO:0000256" key="4">
    <source>
        <dbReference type="ARBA" id="ARBA00022544"/>
    </source>
</evidence>
<dbReference type="STRING" id="33935.ADM90_14690"/>
<evidence type="ECO:0000256" key="2">
    <source>
        <dbReference type="ARBA" id="ARBA00007998"/>
    </source>
</evidence>
<dbReference type="PANTHER" id="PTHR34975:SF2">
    <property type="entry name" value="SPORE GERMINATION PROTEIN A2"/>
    <property type="match status" value="1"/>
</dbReference>
<feature type="transmembrane region" description="Helical" evidence="8">
    <location>
        <begin position="218"/>
        <end position="240"/>
    </location>
</feature>
<evidence type="ECO:0000313" key="9">
    <source>
        <dbReference type="EMBL" id="KOY81635.1"/>
    </source>
</evidence>
<sequence length="369" mass="41527">MEKEMISSRQFTIITILYSIGTAILIIPASITNMAKQDAWIAAGIGVILSLLIVKLLLTLAKQTPTLTFVEANKQILGRFFGTITTICFLITTILSTGELLYFIGIFMQTEVMPETPTMAFALLFSIIIMYAAYLGIETFARSAEILFPLFFLIFIFFVICIAPQITFDNIQPMLEATKASMLYSITRFLSIFSFPLVVLLMLYPITVNVQHSVQKGFYMGTIIGGIVLTTMVTLCILVLGPDNTAARTFPSYALAQRISIGNFLQRIEVIMAFMWLTTLYIRTFMYFYVSVVGLAQILNIKDHRPIILPMGLMILGLSQIVHPNIIHFNNYNNEIWPILSFIVMILLPVLLLIVAAIRKPKSQKEEEV</sequence>
<feature type="transmembrane region" description="Helical" evidence="8">
    <location>
        <begin position="119"/>
        <end position="137"/>
    </location>
</feature>
<evidence type="ECO:0000313" key="10">
    <source>
        <dbReference type="Proteomes" id="UP000037977"/>
    </source>
</evidence>
<comment type="subcellular location">
    <subcellularLocation>
        <location evidence="1">Membrane</location>
        <topology evidence="1">Multi-pass membrane protein</topology>
    </subcellularLocation>
</comment>
<evidence type="ECO:0000256" key="3">
    <source>
        <dbReference type="ARBA" id="ARBA00022448"/>
    </source>
</evidence>
<dbReference type="RefSeq" id="WP_053995704.1">
    <property type="nucleotide sequence ID" value="NZ_CP065643.1"/>
</dbReference>
<gene>
    <name evidence="9" type="ORF">ADM90_14690</name>
</gene>
<comment type="similarity">
    <text evidence="2">Belongs to the amino acid-polyamine-organocation (APC) superfamily. Spore germination protein (SGP) (TC 2.A.3.9) family.</text>
</comment>
<feature type="transmembrane region" description="Helical" evidence="8">
    <location>
        <begin position="339"/>
        <end position="358"/>
    </location>
</feature>
<evidence type="ECO:0000256" key="5">
    <source>
        <dbReference type="ARBA" id="ARBA00022692"/>
    </source>
</evidence>
<feature type="transmembrane region" description="Helical" evidence="8">
    <location>
        <begin position="146"/>
        <end position="166"/>
    </location>
</feature>
<reference evidence="9 10" key="1">
    <citation type="submission" date="2015-07" db="EMBL/GenBank/DDBJ databases">
        <title>Genome sequencing project for genomic taxonomy and phylogenomics of Bacillus-like bacteria.</title>
        <authorList>
            <person name="Liu B."/>
            <person name="Wang J."/>
            <person name="Zhu Y."/>
            <person name="Liu G."/>
            <person name="Chen Q."/>
            <person name="Chen Z."/>
            <person name="Che J."/>
            <person name="Ge C."/>
            <person name="Shi H."/>
            <person name="Pan Z."/>
            <person name="Liu X."/>
        </authorList>
    </citation>
    <scope>NUCLEOTIDE SEQUENCE [LARGE SCALE GENOMIC DNA]</scope>
    <source>
        <strain evidence="9 10">DSM 54</strain>
    </source>
</reference>
<feature type="transmembrane region" description="Helical" evidence="8">
    <location>
        <begin position="273"/>
        <end position="295"/>
    </location>
</feature>
<feature type="transmembrane region" description="Helical" evidence="8">
    <location>
        <begin position="12"/>
        <end position="33"/>
    </location>
</feature>